<keyword evidence="2" id="KW-1185">Reference proteome</keyword>
<evidence type="ECO:0000313" key="1">
    <source>
        <dbReference type="EMBL" id="CZT20913.1"/>
    </source>
</evidence>
<dbReference type="GeneID" id="35601902"/>
<dbReference type="Proteomes" id="UP000225277">
    <property type="component" value="Unassembled WGS sequence"/>
</dbReference>
<protein>
    <submittedName>
        <fullName evidence="1">Uncharacterized protein</fullName>
    </submittedName>
</protein>
<evidence type="ECO:0000313" key="2">
    <source>
        <dbReference type="Proteomes" id="UP000225277"/>
    </source>
</evidence>
<dbReference type="EMBL" id="FJUY01000010">
    <property type="protein sequence ID" value="CZT20913.1"/>
    <property type="molecule type" value="Genomic_DNA"/>
</dbReference>
<dbReference type="AlphaFoldDB" id="A0A2D3VJ48"/>
<name>A0A2D3VJ48_9PEZI</name>
<organism evidence="1 2">
    <name type="scientific">Ramularia collo-cygni</name>
    <dbReference type="NCBI Taxonomy" id="112498"/>
    <lineage>
        <taxon>Eukaryota</taxon>
        <taxon>Fungi</taxon>
        <taxon>Dikarya</taxon>
        <taxon>Ascomycota</taxon>
        <taxon>Pezizomycotina</taxon>
        <taxon>Dothideomycetes</taxon>
        <taxon>Dothideomycetidae</taxon>
        <taxon>Mycosphaerellales</taxon>
        <taxon>Mycosphaerellaceae</taxon>
        <taxon>Ramularia</taxon>
    </lineage>
</organism>
<proteinExistence type="predicted"/>
<accession>A0A2D3VJ48</accession>
<reference evidence="1 2" key="1">
    <citation type="submission" date="2016-03" db="EMBL/GenBank/DDBJ databases">
        <authorList>
            <person name="Ploux O."/>
        </authorList>
    </citation>
    <scope>NUCLEOTIDE SEQUENCE [LARGE SCALE GENOMIC DNA]</scope>
    <source>
        <strain evidence="1 2">URUG2</strain>
    </source>
</reference>
<sequence>MALIFSAGHDLAKFTRLRSAIQAAIDCDGHPRTIPTFTVLYEDLASMKLNPSRITYSFEICSQPATLPLVSSSQGLSSLSAGSLAGSLKDLGDRACETLLTRVIPLSLIERLSSPETVDPGRSI</sequence>
<gene>
    <name evidence="1" type="ORF">RCC_06773</name>
</gene>
<dbReference type="RefSeq" id="XP_023627802.1">
    <property type="nucleotide sequence ID" value="XM_023772034.1"/>
</dbReference>